<evidence type="ECO:0000313" key="3">
    <source>
        <dbReference type="Proteomes" id="UP000708298"/>
    </source>
</evidence>
<dbReference type="InterPro" id="IPR001387">
    <property type="entry name" value="Cro/C1-type_HTH"/>
</dbReference>
<name>A0A964DXY1_9PROT</name>
<evidence type="ECO:0000313" key="2">
    <source>
        <dbReference type="EMBL" id="MCB8874755.1"/>
    </source>
</evidence>
<comment type="caution">
    <text evidence="2">The sequence shown here is derived from an EMBL/GenBank/DDBJ whole genome shotgun (WGS) entry which is preliminary data.</text>
</comment>
<reference evidence="2" key="1">
    <citation type="journal article" date="2021" name="Microorganisms">
        <title>Acidisoma silvae sp. nov. and Acidisomacellulosilytica sp. nov., Two Acidophilic Bacteria Isolated from Decaying Wood, Hydrolyzing Cellulose and Producing Poly-3-hydroxybutyrate.</title>
        <authorList>
            <person name="Mieszkin S."/>
            <person name="Pouder E."/>
            <person name="Uroz S."/>
            <person name="Simon-Colin C."/>
            <person name="Alain K."/>
        </authorList>
    </citation>
    <scope>NUCLEOTIDE SEQUENCE</scope>
    <source>
        <strain evidence="2">HW T2.11</strain>
    </source>
</reference>
<dbReference type="SMART" id="SM00530">
    <property type="entry name" value="HTH_XRE"/>
    <property type="match status" value="1"/>
</dbReference>
<sequence length="123" mass="13338">MASGVAARIRQRRQALRLTQDDLARRIGVSRSAVAQWETDRTGQVRANLTRVAAVLGVSVGYLLDGGHDAAFLTAEGSDERALLNLYRDLQEDGRAELLRIARAMAASLVIQHNGDNTEPLGT</sequence>
<dbReference type="Pfam" id="PF01381">
    <property type="entry name" value="HTH_3"/>
    <property type="match status" value="1"/>
</dbReference>
<organism evidence="2 3">
    <name type="scientific">Acidisoma silvae</name>
    <dbReference type="NCBI Taxonomy" id="2802396"/>
    <lineage>
        <taxon>Bacteria</taxon>
        <taxon>Pseudomonadati</taxon>
        <taxon>Pseudomonadota</taxon>
        <taxon>Alphaproteobacteria</taxon>
        <taxon>Acetobacterales</taxon>
        <taxon>Acidocellaceae</taxon>
        <taxon>Acidisoma</taxon>
    </lineage>
</organism>
<dbReference type="PROSITE" id="PS50943">
    <property type="entry name" value="HTH_CROC1"/>
    <property type="match status" value="1"/>
</dbReference>
<dbReference type="Proteomes" id="UP000708298">
    <property type="component" value="Unassembled WGS sequence"/>
</dbReference>
<proteinExistence type="predicted"/>
<feature type="domain" description="HTH cro/C1-type" evidence="1">
    <location>
        <begin position="9"/>
        <end position="63"/>
    </location>
</feature>
<dbReference type="GO" id="GO:0003677">
    <property type="term" value="F:DNA binding"/>
    <property type="evidence" value="ECO:0007669"/>
    <property type="project" value="InterPro"/>
</dbReference>
<gene>
    <name evidence="2" type="ORF">ASILVAE211_06135</name>
</gene>
<evidence type="ECO:0000259" key="1">
    <source>
        <dbReference type="PROSITE" id="PS50943"/>
    </source>
</evidence>
<dbReference type="Gene3D" id="1.10.260.40">
    <property type="entry name" value="lambda repressor-like DNA-binding domains"/>
    <property type="match status" value="1"/>
</dbReference>
<dbReference type="SUPFAM" id="SSF47413">
    <property type="entry name" value="lambda repressor-like DNA-binding domains"/>
    <property type="match status" value="1"/>
</dbReference>
<dbReference type="AlphaFoldDB" id="A0A964DXY1"/>
<accession>A0A964DXY1</accession>
<reference evidence="2" key="2">
    <citation type="submission" date="2021-01" db="EMBL/GenBank/DDBJ databases">
        <authorList>
            <person name="Mieszkin S."/>
            <person name="Pouder E."/>
            <person name="Alain K."/>
        </authorList>
    </citation>
    <scope>NUCLEOTIDE SEQUENCE</scope>
    <source>
        <strain evidence="2">HW T2.11</strain>
    </source>
</reference>
<keyword evidence="3" id="KW-1185">Reference proteome</keyword>
<dbReference type="InterPro" id="IPR010982">
    <property type="entry name" value="Lambda_DNA-bd_dom_sf"/>
</dbReference>
<dbReference type="EMBL" id="JAESVB010000002">
    <property type="protein sequence ID" value="MCB8874755.1"/>
    <property type="molecule type" value="Genomic_DNA"/>
</dbReference>
<protein>
    <submittedName>
        <fullName evidence="2">Helix-turn-helix domain-containing protein</fullName>
    </submittedName>
</protein>
<dbReference type="CDD" id="cd00093">
    <property type="entry name" value="HTH_XRE"/>
    <property type="match status" value="1"/>
</dbReference>